<reference evidence="1" key="1">
    <citation type="submission" date="2022-07" db="EMBL/GenBank/DDBJ databases">
        <title>Phylogenomic reconstructions and comparative analyses of Kickxellomycotina fungi.</title>
        <authorList>
            <person name="Reynolds N.K."/>
            <person name="Stajich J.E."/>
            <person name="Barry K."/>
            <person name="Grigoriev I.V."/>
            <person name="Crous P."/>
            <person name="Smith M.E."/>
        </authorList>
    </citation>
    <scope>NUCLEOTIDE SEQUENCE</scope>
    <source>
        <strain evidence="1">Benny 63K</strain>
    </source>
</reference>
<evidence type="ECO:0000313" key="2">
    <source>
        <dbReference type="Proteomes" id="UP001150581"/>
    </source>
</evidence>
<dbReference type="Proteomes" id="UP001150581">
    <property type="component" value="Unassembled WGS sequence"/>
</dbReference>
<sequence>MEELTKKLNHTTLDPPYQPQPQHRHQQQGDDIFFSLPGLEAAFQSLLEVVQYPIEHRDKFLHLGIEPPKGVLLYGPPGVGKTHLIRELCKATGAQLTLIQGPEILGPYLGDSERQLREKFTQAQKLCESDLQKASILFIDEIDSIAVSRQDGGSSSGGEGQQGARIVAQLLTLMDGLESRGRLVVVGATNRPNALDAALRRPGRFDREISVDVPDVQARERILGYYTRLMPLHRSVDLRVLAESTNGYVGADISSLCVEAATHAMNKNAQGGIEMADFVWALGHVVASTRRGLTVDVAETRWEDIGGLAQIKETLRRAVQWPLERAHTMQRLGIRPSRGVLLHGPPGCSKTTLARVIATQTRASFFSVNGAALYSAFVGDSEKTLRAVFRQARASAPAVVFLDEIESMVGKRLKESVGDSVQERILSTILNEMDGVDGAMDGVLVVGATNRIDMVDDALLRPGRFDRIVYVPPPDLLARREILAIQVKRMALCSDVDLDLLAQRTERFSGADLANLAREAAMLALRQDICAEEVSMADFDKALLVVQASLKEDVMQFYEAVQREYG</sequence>
<organism evidence="1 2">
    <name type="scientific">Kickxella alabastrina</name>
    <dbReference type="NCBI Taxonomy" id="61397"/>
    <lineage>
        <taxon>Eukaryota</taxon>
        <taxon>Fungi</taxon>
        <taxon>Fungi incertae sedis</taxon>
        <taxon>Zoopagomycota</taxon>
        <taxon>Kickxellomycotina</taxon>
        <taxon>Kickxellomycetes</taxon>
        <taxon>Kickxellales</taxon>
        <taxon>Kickxellaceae</taxon>
        <taxon>Kickxella</taxon>
    </lineage>
</organism>
<comment type="caution">
    <text evidence="1">The sequence shown here is derived from an EMBL/GenBank/DDBJ whole genome shotgun (WGS) entry which is preliminary data.</text>
</comment>
<accession>A0ACC1ISZ5</accession>
<gene>
    <name evidence="1" type="ORF">LPJ66_001551</name>
</gene>
<dbReference type="EMBL" id="JANBPG010000088">
    <property type="protein sequence ID" value="KAJ1900312.1"/>
    <property type="molecule type" value="Genomic_DNA"/>
</dbReference>
<keyword evidence="2" id="KW-1185">Reference proteome</keyword>
<evidence type="ECO:0000313" key="1">
    <source>
        <dbReference type="EMBL" id="KAJ1900312.1"/>
    </source>
</evidence>
<protein>
    <submittedName>
        <fullName evidence="1">Uncharacterized protein</fullName>
    </submittedName>
</protein>
<proteinExistence type="predicted"/>
<name>A0ACC1ISZ5_9FUNG</name>